<dbReference type="AlphaFoldDB" id="A0A0J6S8P7"/>
<name>A0A0J6S8P7_9HYPH</name>
<proteinExistence type="predicted"/>
<protein>
    <recommendedName>
        <fullName evidence="1">NAD-glutamate dehydrogenase N-terminal ACT1 domain-containing protein</fullName>
    </recommendedName>
</protein>
<sequence length="162" mass="17631">MIRDRLIEAVTDAVGGQAEYGEFVRDLFGRVSVDDLGDYAPASLATLTVAARDHLARPRRPGRPADVALHDVRVTRGRQSQGITVVEVVDDNRPFLLDSTLAALTAHGLSPDLVAHPILGVERDSAGVLRRLVGETTAEANDGWVRESLIHIHVDRIEGEDR</sequence>
<dbReference type="PANTHER" id="PTHR43403">
    <property type="entry name" value="NAD-SPECIFIC GLUTAMATE DEHYDROGENASE"/>
    <property type="match status" value="1"/>
</dbReference>
<dbReference type="EMBL" id="LABZ01000240">
    <property type="protein sequence ID" value="KMO31595.1"/>
    <property type="molecule type" value="Genomic_DNA"/>
</dbReference>
<dbReference type="PATRIC" id="fig|1187852.3.peg.3374"/>
<reference evidence="2 3" key="1">
    <citation type="submission" date="2015-03" db="EMBL/GenBank/DDBJ databases">
        <title>Genome sequencing of Methylobacterium tarhaniae DSM 25844.</title>
        <authorList>
            <person name="Chaudhry V."/>
            <person name="Patil P.B."/>
        </authorList>
    </citation>
    <scope>NUCLEOTIDE SEQUENCE [LARGE SCALE GENOMIC DNA]</scope>
    <source>
        <strain evidence="2 3">DSM 25844</strain>
    </source>
</reference>
<evidence type="ECO:0000313" key="3">
    <source>
        <dbReference type="Proteomes" id="UP000036449"/>
    </source>
</evidence>
<feature type="domain" description="NAD-glutamate dehydrogenase N-terminal ACT1" evidence="1">
    <location>
        <begin position="23"/>
        <end position="160"/>
    </location>
</feature>
<gene>
    <name evidence="2" type="ORF">VQ03_26885</name>
</gene>
<evidence type="ECO:0000259" key="1">
    <source>
        <dbReference type="Pfam" id="PF21075"/>
    </source>
</evidence>
<organism evidence="2 3">
    <name type="scientific">Methylobacterium tarhaniae</name>
    <dbReference type="NCBI Taxonomy" id="1187852"/>
    <lineage>
        <taxon>Bacteria</taxon>
        <taxon>Pseudomonadati</taxon>
        <taxon>Pseudomonadota</taxon>
        <taxon>Alphaproteobacteria</taxon>
        <taxon>Hyphomicrobiales</taxon>
        <taxon>Methylobacteriaceae</taxon>
        <taxon>Methylobacterium</taxon>
    </lineage>
</organism>
<dbReference type="Pfam" id="PF21075">
    <property type="entry name" value="GDH_ACT1"/>
    <property type="match status" value="1"/>
</dbReference>
<accession>A0A0J6S8P7</accession>
<dbReference type="GO" id="GO:0004352">
    <property type="term" value="F:glutamate dehydrogenase (NAD+) activity"/>
    <property type="evidence" value="ECO:0007669"/>
    <property type="project" value="InterPro"/>
</dbReference>
<dbReference type="PANTHER" id="PTHR43403:SF1">
    <property type="entry name" value="NAD-SPECIFIC GLUTAMATE DEHYDROGENASE"/>
    <property type="match status" value="1"/>
</dbReference>
<evidence type="ECO:0000313" key="2">
    <source>
        <dbReference type="EMBL" id="KMO31595.1"/>
    </source>
</evidence>
<dbReference type="Proteomes" id="UP000036449">
    <property type="component" value="Unassembled WGS sequence"/>
</dbReference>
<dbReference type="InterPro" id="IPR024727">
    <property type="entry name" value="NAD_Glu_DH_N_ACT1"/>
</dbReference>
<keyword evidence="3" id="KW-1185">Reference proteome</keyword>
<dbReference type="GO" id="GO:0004069">
    <property type="term" value="F:L-aspartate:2-oxoglutarate aminotransferase activity"/>
    <property type="evidence" value="ECO:0007669"/>
    <property type="project" value="InterPro"/>
</dbReference>
<dbReference type="InterPro" id="IPR007780">
    <property type="entry name" value="NAD_Glu_DH_bac"/>
</dbReference>
<comment type="caution">
    <text evidence="2">The sequence shown here is derived from an EMBL/GenBank/DDBJ whole genome shotgun (WGS) entry which is preliminary data.</text>
</comment>
<dbReference type="GO" id="GO:0006538">
    <property type="term" value="P:L-glutamate catabolic process"/>
    <property type="evidence" value="ECO:0007669"/>
    <property type="project" value="InterPro"/>
</dbReference>